<dbReference type="GO" id="GO:0004568">
    <property type="term" value="F:chitinase activity"/>
    <property type="evidence" value="ECO:0007669"/>
    <property type="project" value="UniProtKB-ARBA"/>
</dbReference>
<dbReference type="InterPro" id="IPR011583">
    <property type="entry name" value="Chitinase_II/V-like_cat"/>
</dbReference>
<evidence type="ECO:0000313" key="7">
    <source>
        <dbReference type="EMBL" id="GFO23017.1"/>
    </source>
</evidence>
<dbReference type="Pfam" id="PF00704">
    <property type="entry name" value="Glyco_hydro_18"/>
    <property type="match status" value="1"/>
</dbReference>
<reference evidence="7 8" key="1">
    <citation type="journal article" date="2021" name="Elife">
        <title>Chloroplast acquisition without the gene transfer in kleptoplastic sea slugs, Plakobranchus ocellatus.</title>
        <authorList>
            <person name="Maeda T."/>
            <person name="Takahashi S."/>
            <person name="Yoshida T."/>
            <person name="Shimamura S."/>
            <person name="Takaki Y."/>
            <person name="Nagai Y."/>
            <person name="Toyoda A."/>
            <person name="Suzuki Y."/>
            <person name="Arimoto A."/>
            <person name="Ishii H."/>
            <person name="Satoh N."/>
            <person name="Nishiyama T."/>
            <person name="Hasebe M."/>
            <person name="Maruyama T."/>
            <person name="Minagawa J."/>
            <person name="Obokata J."/>
            <person name="Shigenobu S."/>
        </authorList>
    </citation>
    <scope>NUCLEOTIDE SEQUENCE [LARGE SCALE GENOMIC DNA]</scope>
</reference>
<name>A0AAV4BUE4_9GAST</name>
<dbReference type="InterPro" id="IPR050314">
    <property type="entry name" value="Glycosyl_Hydrlase_18"/>
</dbReference>
<dbReference type="GO" id="GO:0006032">
    <property type="term" value="P:chitin catabolic process"/>
    <property type="evidence" value="ECO:0007669"/>
    <property type="project" value="UniProtKB-ARBA"/>
</dbReference>
<feature type="domain" description="GH18" evidence="6">
    <location>
        <begin position="37"/>
        <end position="192"/>
    </location>
</feature>
<dbReference type="SMART" id="SM00636">
    <property type="entry name" value="Glyco_18"/>
    <property type="match status" value="1"/>
</dbReference>
<comment type="caution">
    <text evidence="7">The sequence shown here is derived from an EMBL/GenBank/DDBJ whole genome shotgun (WGS) entry which is preliminary data.</text>
</comment>
<dbReference type="InterPro" id="IPR001223">
    <property type="entry name" value="Glyco_hydro18_cat"/>
</dbReference>
<gene>
    <name evidence="7" type="ORF">PoB_004952200</name>
</gene>
<dbReference type="PANTHER" id="PTHR11177">
    <property type="entry name" value="CHITINASE"/>
    <property type="match status" value="1"/>
</dbReference>
<dbReference type="EMBL" id="BLXT01005495">
    <property type="protein sequence ID" value="GFO23017.1"/>
    <property type="molecule type" value="Genomic_DNA"/>
</dbReference>
<evidence type="ECO:0000259" key="6">
    <source>
        <dbReference type="PROSITE" id="PS51910"/>
    </source>
</evidence>
<evidence type="ECO:0000256" key="2">
    <source>
        <dbReference type="ARBA" id="ARBA00023295"/>
    </source>
</evidence>
<keyword evidence="1 3" id="KW-0378">Hydrolase</keyword>
<dbReference type="SUPFAM" id="SSF51445">
    <property type="entry name" value="(Trans)glycosidases"/>
    <property type="match status" value="1"/>
</dbReference>
<dbReference type="PROSITE" id="PS01095">
    <property type="entry name" value="GH18_1"/>
    <property type="match status" value="1"/>
</dbReference>
<dbReference type="GO" id="GO:0005576">
    <property type="term" value="C:extracellular region"/>
    <property type="evidence" value="ECO:0007669"/>
    <property type="project" value="TreeGrafter"/>
</dbReference>
<dbReference type="PROSITE" id="PS51257">
    <property type="entry name" value="PROKAR_LIPOPROTEIN"/>
    <property type="match status" value="1"/>
</dbReference>
<sequence>MVKKISPHALLPLFFCSIIISCQVKPCTTETKKDSDYRRVCYYTNWSQYRRDQGRFLPSDIDPFLCTHLIFAFAKVNDDGVLAPYEWNDLQHPFLYKQFTDLKTKNPNLKTLLGVGGWNHGSLPFTAMVSSKSGRDKFINHAIKYLRNNRFDGLDLDWEYPASRGSPVQDKERFVSLTKVSISSGTIDMDMS</sequence>
<accession>A0AAV4BUE4</accession>
<comment type="similarity">
    <text evidence="4">Belongs to the glycosyl hydrolase 18 family.</text>
</comment>
<dbReference type="Gene3D" id="3.20.20.80">
    <property type="entry name" value="Glycosidases"/>
    <property type="match status" value="1"/>
</dbReference>
<evidence type="ECO:0000256" key="5">
    <source>
        <dbReference type="SAM" id="SignalP"/>
    </source>
</evidence>
<feature type="chain" id="PRO_5043517447" evidence="5">
    <location>
        <begin position="30"/>
        <end position="192"/>
    </location>
</feature>
<dbReference type="InterPro" id="IPR017853">
    <property type="entry name" value="GH"/>
</dbReference>
<dbReference type="PANTHER" id="PTHR11177:SF317">
    <property type="entry name" value="CHITINASE 12-RELATED"/>
    <property type="match status" value="1"/>
</dbReference>
<proteinExistence type="inferred from homology"/>
<feature type="signal peptide" evidence="5">
    <location>
        <begin position="1"/>
        <end position="29"/>
    </location>
</feature>
<evidence type="ECO:0000256" key="1">
    <source>
        <dbReference type="ARBA" id="ARBA00022801"/>
    </source>
</evidence>
<dbReference type="GO" id="GO:0005975">
    <property type="term" value="P:carbohydrate metabolic process"/>
    <property type="evidence" value="ECO:0007669"/>
    <property type="project" value="InterPro"/>
</dbReference>
<dbReference type="Proteomes" id="UP000735302">
    <property type="component" value="Unassembled WGS sequence"/>
</dbReference>
<dbReference type="GO" id="GO:0008061">
    <property type="term" value="F:chitin binding"/>
    <property type="evidence" value="ECO:0007669"/>
    <property type="project" value="InterPro"/>
</dbReference>
<evidence type="ECO:0000313" key="8">
    <source>
        <dbReference type="Proteomes" id="UP000735302"/>
    </source>
</evidence>
<dbReference type="InterPro" id="IPR001579">
    <property type="entry name" value="Glyco_hydro_18_chit_AS"/>
</dbReference>
<keyword evidence="2 3" id="KW-0326">Glycosidase</keyword>
<protein>
    <submittedName>
        <fullName evidence="7">Acidic mammalian chitinase</fullName>
    </submittedName>
</protein>
<evidence type="ECO:0000256" key="4">
    <source>
        <dbReference type="RuleBase" id="RU004453"/>
    </source>
</evidence>
<dbReference type="PROSITE" id="PS51910">
    <property type="entry name" value="GH18_2"/>
    <property type="match status" value="1"/>
</dbReference>
<keyword evidence="8" id="KW-1185">Reference proteome</keyword>
<evidence type="ECO:0000256" key="3">
    <source>
        <dbReference type="RuleBase" id="RU000489"/>
    </source>
</evidence>
<dbReference type="AlphaFoldDB" id="A0AAV4BUE4"/>
<organism evidence="7 8">
    <name type="scientific">Plakobranchus ocellatus</name>
    <dbReference type="NCBI Taxonomy" id="259542"/>
    <lineage>
        <taxon>Eukaryota</taxon>
        <taxon>Metazoa</taxon>
        <taxon>Spiralia</taxon>
        <taxon>Lophotrochozoa</taxon>
        <taxon>Mollusca</taxon>
        <taxon>Gastropoda</taxon>
        <taxon>Heterobranchia</taxon>
        <taxon>Euthyneura</taxon>
        <taxon>Panpulmonata</taxon>
        <taxon>Sacoglossa</taxon>
        <taxon>Placobranchoidea</taxon>
        <taxon>Plakobranchidae</taxon>
        <taxon>Plakobranchus</taxon>
    </lineage>
</organism>
<keyword evidence="5" id="KW-0732">Signal</keyword>